<accession>A0A420HA07</accession>
<dbReference type="Proteomes" id="UP000286134">
    <property type="component" value="Unassembled WGS sequence"/>
</dbReference>
<comment type="caution">
    <text evidence="1">The sequence shown here is derived from an EMBL/GenBank/DDBJ whole genome shotgun (WGS) entry which is preliminary data.</text>
</comment>
<dbReference type="OrthoDB" id="10436459at2759"/>
<keyword evidence="2" id="KW-1185">Reference proteome</keyword>
<sequence length="139" mass="15507">MVATATLEVNRREIPHLLYSPSQILFGFNPVGALEIIFPLEERRSLVAGLASGYVTIFPGEMINHILKHKEIQTEALEHFDPMKDKAAERHNLGIKGNCTYSPGEMVMLYGHRQSGRKLRPNWRGPFVVTGFGGSMGKS</sequence>
<proteinExistence type="predicted"/>
<dbReference type="EMBL" id="MCFK01009911">
    <property type="protein sequence ID" value="RKF54269.1"/>
    <property type="molecule type" value="Genomic_DNA"/>
</dbReference>
<dbReference type="STRING" id="212602.A0A420HA07"/>
<organism evidence="1 2">
    <name type="scientific">Erysiphe neolycopersici</name>
    <dbReference type="NCBI Taxonomy" id="212602"/>
    <lineage>
        <taxon>Eukaryota</taxon>
        <taxon>Fungi</taxon>
        <taxon>Dikarya</taxon>
        <taxon>Ascomycota</taxon>
        <taxon>Pezizomycotina</taxon>
        <taxon>Leotiomycetes</taxon>
        <taxon>Erysiphales</taxon>
        <taxon>Erysiphaceae</taxon>
        <taxon>Erysiphe</taxon>
    </lineage>
</organism>
<evidence type="ECO:0000313" key="2">
    <source>
        <dbReference type="Proteomes" id="UP000286134"/>
    </source>
</evidence>
<name>A0A420HA07_9PEZI</name>
<protein>
    <submittedName>
        <fullName evidence="1">Uncharacterized protein</fullName>
    </submittedName>
</protein>
<evidence type="ECO:0000313" key="1">
    <source>
        <dbReference type="EMBL" id="RKF54269.1"/>
    </source>
</evidence>
<dbReference type="AlphaFoldDB" id="A0A420HA07"/>
<reference evidence="1 2" key="1">
    <citation type="journal article" date="2018" name="BMC Genomics">
        <title>Comparative genome analyses reveal sequence features reflecting distinct modes of host-adaptation between dicot and monocot powdery mildew.</title>
        <authorList>
            <person name="Wu Y."/>
            <person name="Ma X."/>
            <person name="Pan Z."/>
            <person name="Kale S.D."/>
            <person name="Song Y."/>
            <person name="King H."/>
            <person name="Zhang Q."/>
            <person name="Presley C."/>
            <person name="Deng X."/>
            <person name="Wei C.I."/>
            <person name="Xiao S."/>
        </authorList>
    </citation>
    <scope>NUCLEOTIDE SEQUENCE [LARGE SCALE GENOMIC DNA]</scope>
    <source>
        <strain evidence="1">UMSG2</strain>
    </source>
</reference>
<gene>
    <name evidence="1" type="ORF">OnM2_099002</name>
</gene>